<keyword evidence="2" id="KW-1133">Transmembrane helix</keyword>
<comment type="caution">
    <text evidence="3">The sequence shown here is derived from an EMBL/GenBank/DDBJ whole genome shotgun (WGS) entry which is preliminary data.</text>
</comment>
<evidence type="ECO:0000256" key="2">
    <source>
        <dbReference type="SAM" id="Phobius"/>
    </source>
</evidence>
<accession>A0A401Z6M9</accession>
<organism evidence="3 4">
    <name type="scientific">Embleya hyalina</name>
    <dbReference type="NCBI Taxonomy" id="516124"/>
    <lineage>
        <taxon>Bacteria</taxon>
        <taxon>Bacillati</taxon>
        <taxon>Actinomycetota</taxon>
        <taxon>Actinomycetes</taxon>
        <taxon>Kitasatosporales</taxon>
        <taxon>Streptomycetaceae</taxon>
        <taxon>Embleya</taxon>
    </lineage>
</organism>
<sequence>MITCAHCGAALSAAALRFCTVCGGEVGPWNAETTALASTPADVGSRRVLIAILTALGVAAIAVTILLVREGDSGSDTTTAATTTETPVAPGTRTPLPPTRVFVPRTAAASLSTGPSPSASFSQTRPAPATTTVFAPTSAPASDPATVVARYYDAINRGDYPTAWNLGGNNLGSTYAAFVAGFSDTVSDRLTVDSVSGDTVQVRVAARRTDGSVHLFAGSYTVRNGTIAKGALRATGTTSP</sequence>
<gene>
    <name evidence="3" type="ORF">EHYA_10297</name>
</gene>
<dbReference type="OrthoDB" id="4337778at2"/>
<dbReference type="AlphaFoldDB" id="A0A401Z6M9"/>
<feature type="region of interest" description="Disordered" evidence="1">
    <location>
        <begin position="73"/>
        <end position="98"/>
    </location>
</feature>
<protein>
    <submittedName>
        <fullName evidence="3">Uncharacterized protein</fullName>
    </submittedName>
</protein>
<dbReference type="SUPFAM" id="SSF54427">
    <property type="entry name" value="NTF2-like"/>
    <property type="match status" value="1"/>
</dbReference>
<evidence type="ECO:0000313" key="4">
    <source>
        <dbReference type="Proteomes" id="UP000286931"/>
    </source>
</evidence>
<feature type="compositionally biased region" description="Low complexity" evidence="1">
    <location>
        <begin position="77"/>
        <end position="94"/>
    </location>
</feature>
<evidence type="ECO:0000256" key="1">
    <source>
        <dbReference type="SAM" id="MobiDB-lite"/>
    </source>
</evidence>
<evidence type="ECO:0000313" key="3">
    <source>
        <dbReference type="EMBL" id="GCE02520.1"/>
    </source>
</evidence>
<dbReference type="RefSeq" id="WP_126644007.1">
    <property type="nucleotide sequence ID" value="NZ_BIFH01000067.1"/>
</dbReference>
<dbReference type="Proteomes" id="UP000286931">
    <property type="component" value="Unassembled WGS sequence"/>
</dbReference>
<feature type="transmembrane region" description="Helical" evidence="2">
    <location>
        <begin position="48"/>
        <end position="68"/>
    </location>
</feature>
<keyword evidence="2" id="KW-0812">Transmembrane</keyword>
<name>A0A401Z6M9_9ACTN</name>
<dbReference type="InterPro" id="IPR032710">
    <property type="entry name" value="NTF2-like_dom_sf"/>
</dbReference>
<dbReference type="EMBL" id="BIFH01000067">
    <property type="protein sequence ID" value="GCE02520.1"/>
    <property type="molecule type" value="Genomic_DNA"/>
</dbReference>
<proteinExistence type="predicted"/>
<keyword evidence="4" id="KW-1185">Reference proteome</keyword>
<reference evidence="3 4" key="1">
    <citation type="submission" date="2018-12" db="EMBL/GenBank/DDBJ databases">
        <title>Draft genome sequence of Embleya hyalina NBRC 13850T.</title>
        <authorList>
            <person name="Komaki H."/>
            <person name="Hosoyama A."/>
            <person name="Kimura A."/>
            <person name="Ichikawa N."/>
            <person name="Tamura T."/>
        </authorList>
    </citation>
    <scope>NUCLEOTIDE SEQUENCE [LARGE SCALE GENOMIC DNA]</scope>
    <source>
        <strain evidence="3 4">NBRC 13850</strain>
    </source>
</reference>
<keyword evidence="2" id="KW-0472">Membrane</keyword>